<comment type="caution">
    <text evidence="2">The sequence shown here is derived from an EMBL/GenBank/DDBJ whole genome shotgun (WGS) entry which is preliminary data.</text>
</comment>
<feature type="compositionally biased region" description="Polar residues" evidence="1">
    <location>
        <begin position="19"/>
        <end position="29"/>
    </location>
</feature>
<dbReference type="EMBL" id="JACBKZ010000014">
    <property type="protein sequence ID" value="KAF5934635.1"/>
    <property type="molecule type" value="Genomic_DNA"/>
</dbReference>
<dbReference type="AlphaFoldDB" id="A0A7J7G2U6"/>
<dbReference type="Proteomes" id="UP000593564">
    <property type="component" value="Unassembled WGS sequence"/>
</dbReference>
<organism evidence="2 3">
    <name type="scientific">Camellia sinensis</name>
    <name type="common">Tea plant</name>
    <name type="synonym">Thea sinensis</name>
    <dbReference type="NCBI Taxonomy" id="4442"/>
    <lineage>
        <taxon>Eukaryota</taxon>
        <taxon>Viridiplantae</taxon>
        <taxon>Streptophyta</taxon>
        <taxon>Embryophyta</taxon>
        <taxon>Tracheophyta</taxon>
        <taxon>Spermatophyta</taxon>
        <taxon>Magnoliopsida</taxon>
        <taxon>eudicotyledons</taxon>
        <taxon>Gunneridae</taxon>
        <taxon>Pentapetalae</taxon>
        <taxon>asterids</taxon>
        <taxon>Ericales</taxon>
        <taxon>Theaceae</taxon>
        <taxon>Camellia</taxon>
    </lineage>
</organism>
<feature type="region of interest" description="Disordered" evidence="1">
    <location>
        <begin position="19"/>
        <end position="51"/>
    </location>
</feature>
<evidence type="ECO:0000313" key="2">
    <source>
        <dbReference type="EMBL" id="KAF5934635.1"/>
    </source>
</evidence>
<protein>
    <submittedName>
        <fullName evidence="2">Uncharacterized protein</fullName>
    </submittedName>
</protein>
<evidence type="ECO:0000313" key="3">
    <source>
        <dbReference type="Proteomes" id="UP000593564"/>
    </source>
</evidence>
<keyword evidence="3" id="KW-1185">Reference proteome</keyword>
<name>A0A7J7G2U6_CAMSI</name>
<reference evidence="3" key="1">
    <citation type="journal article" date="2020" name="Nat. Commun.">
        <title>Genome assembly of wild tea tree DASZ reveals pedigree and selection history of tea varieties.</title>
        <authorList>
            <person name="Zhang W."/>
            <person name="Zhang Y."/>
            <person name="Qiu H."/>
            <person name="Guo Y."/>
            <person name="Wan H."/>
            <person name="Zhang X."/>
            <person name="Scossa F."/>
            <person name="Alseekh S."/>
            <person name="Zhang Q."/>
            <person name="Wang P."/>
            <person name="Xu L."/>
            <person name="Schmidt M.H."/>
            <person name="Jia X."/>
            <person name="Li D."/>
            <person name="Zhu A."/>
            <person name="Guo F."/>
            <person name="Chen W."/>
            <person name="Ni D."/>
            <person name="Usadel B."/>
            <person name="Fernie A.R."/>
            <person name="Wen W."/>
        </authorList>
    </citation>
    <scope>NUCLEOTIDE SEQUENCE [LARGE SCALE GENOMIC DNA]</scope>
    <source>
        <strain evidence="3">cv. G240</strain>
    </source>
</reference>
<gene>
    <name evidence="2" type="ORF">HYC85_030806</name>
</gene>
<proteinExistence type="predicted"/>
<evidence type="ECO:0000256" key="1">
    <source>
        <dbReference type="SAM" id="MobiDB-lite"/>
    </source>
</evidence>
<reference evidence="2 3" key="2">
    <citation type="submission" date="2020-07" db="EMBL/GenBank/DDBJ databases">
        <title>Genome assembly of wild tea tree DASZ reveals pedigree and selection history of tea varieties.</title>
        <authorList>
            <person name="Zhang W."/>
        </authorList>
    </citation>
    <scope>NUCLEOTIDE SEQUENCE [LARGE SCALE GENOMIC DNA]</scope>
    <source>
        <strain evidence="3">cv. G240</strain>
        <tissue evidence="2">Leaf</tissue>
    </source>
</reference>
<sequence length="210" mass="23236">MNKQQVFAVMIKAVDEAFSTPTEGGSSRVENQDGPRHAKTVPVIPNPVPGKDWKAKAVPADPFASTSSKNPQTSKYLPRGRRAFHALYMPLSRAFQILAKKGHLKPLEPRPLPKNLPLSHDATLYCAYHQQSGHGTDGCFRLRHEVQDLIDNEVILLPTSAKSVTTELLDFEDIAKCFAQSCEDLCGIALEIVQPRIALSLETRPLIFKP</sequence>
<accession>A0A7J7G2U6</accession>